<dbReference type="EMBL" id="KZ857405">
    <property type="protein sequence ID" value="RDX49536.1"/>
    <property type="molecule type" value="Genomic_DNA"/>
</dbReference>
<feature type="non-terminal residue" evidence="1">
    <location>
        <position position="70"/>
    </location>
</feature>
<keyword evidence="2" id="KW-1185">Reference proteome</keyword>
<proteinExistence type="predicted"/>
<feature type="non-terminal residue" evidence="1">
    <location>
        <position position="1"/>
    </location>
</feature>
<dbReference type="OrthoDB" id="2669721at2759"/>
<gene>
    <name evidence="1" type="ORF">OH76DRAFT_1317094</name>
</gene>
<accession>A0A371DAI7</accession>
<dbReference type="STRING" id="139420.A0A371DAI7"/>
<evidence type="ECO:0000313" key="1">
    <source>
        <dbReference type="EMBL" id="RDX49536.1"/>
    </source>
</evidence>
<sequence length="70" mass="7637">KPQDLNSFLLPGLYHIAALQNEGLKVWDAAQKRLRVMRPIIVFATADSVAMATISGMVGHSGAHGCRRFC</sequence>
<evidence type="ECO:0000313" key="2">
    <source>
        <dbReference type="Proteomes" id="UP000256964"/>
    </source>
</evidence>
<organism evidence="1 2">
    <name type="scientific">Lentinus brumalis</name>
    <dbReference type="NCBI Taxonomy" id="2498619"/>
    <lineage>
        <taxon>Eukaryota</taxon>
        <taxon>Fungi</taxon>
        <taxon>Dikarya</taxon>
        <taxon>Basidiomycota</taxon>
        <taxon>Agaricomycotina</taxon>
        <taxon>Agaricomycetes</taxon>
        <taxon>Polyporales</taxon>
        <taxon>Polyporaceae</taxon>
        <taxon>Lentinus</taxon>
    </lineage>
</organism>
<protein>
    <submittedName>
        <fullName evidence="1">Uncharacterized protein</fullName>
    </submittedName>
</protein>
<dbReference type="Proteomes" id="UP000256964">
    <property type="component" value="Unassembled WGS sequence"/>
</dbReference>
<dbReference type="AlphaFoldDB" id="A0A371DAI7"/>
<name>A0A371DAI7_9APHY</name>
<reference evidence="1 2" key="1">
    <citation type="journal article" date="2018" name="Biotechnol. Biofuels">
        <title>Integrative visual omics of the white-rot fungus Polyporus brumalis exposes the biotechnological potential of its oxidative enzymes for delignifying raw plant biomass.</title>
        <authorList>
            <person name="Miyauchi S."/>
            <person name="Rancon A."/>
            <person name="Drula E."/>
            <person name="Hage H."/>
            <person name="Chaduli D."/>
            <person name="Favel A."/>
            <person name="Grisel S."/>
            <person name="Henrissat B."/>
            <person name="Herpoel-Gimbert I."/>
            <person name="Ruiz-Duenas F.J."/>
            <person name="Chevret D."/>
            <person name="Hainaut M."/>
            <person name="Lin J."/>
            <person name="Wang M."/>
            <person name="Pangilinan J."/>
            <person name="Lipzen A."/>
            <person name="Lesage-Meessen L."/>
            <person name="Navarro D."/>
            <person name="Riley R."/>
            <person name="Grigoriev I.V."/>
            <person name="Zhou S."/>
            <person name="Raouche S."/>
            <person name="Rosso M.N."/>
        </authorList>
    </citation>
    <scope>NUCLEOTIDE SEQUENCE [LARGE SCALE GENOMIC DNA]</scope>
    <source>
        <strain evidence="1 2">BRFM 1820</strain>
    </source>
</reference>